<proteinExistence type="predicted"/>
<accession>A0ABW3PI45</accession>
<sequence length="101" mass="11355">MNKTDILQKLTQLNQIIEHDPVDSRSFQNASTELSQLLLDYINIREINVIIKALGRPLTNEEVADLLIARQNNQPLDKVIHLHQNSSITPKGSLTTPKSST</sequence>
<protein>
    <submittedName>
        <fullName evidence="1">Uncharacterized protein</fullName>
    </submittedName>
</protein>
<dbReference type="Proteomes" id="UP001597156">
    <property type="component" value="Unassembled WGS sequence"/>
</dbReference>
<name>A0ABW3PI45_9LACO</name>
<organism evidence="1 2">
    <name type="scientific">Lentilactobacillus raoultii</name>
    <dbReference type="NCBI Taxonomy" id="1987503"/>
    <lineage>
        <taxon>Bacteria</taxon>
        <taxon>Bacillati</taxon>
        <taxon>Bacillota</taxon>
        <taxon>Bacilli</taxon>
        <taxon>Lactobacillales</taxon>
        <taxon>Lactobacillaceae</taxon>
        <taxon>Lentilactobacillus</taxon>
    </lineage>
</organism>
<comment type="caution">
    <text evidence="1">The sequence shown here is derived from an EMBL/GenBank/DDBJ whole genome shotgun (WGS) entry which is preliminary data.</text>
</comment>
<dbReference type="EMBL" id="JBHTLH010000005">
    <property type="protein sequence ID" value="MFD1124085.1"/>
    <property type="molecule type" value="Genomic_DNA"/>
</dbReference>
<evidence type="ECO:0000313" key="2">
    <source>
        <dbReference type="Proteomes" id="UP001597156"/>
    </source>
</evidence>
<dbReference type="RefSeq" id="WP_121977699.1">
    <property type="nucleotide sequence ID" value="NZ_JBHTLH010000005.1"/>
</dbReference>
<keyword evidence="2" id="KW-1185">Reference proteome</keyword>
<evidence type="ECO:0000313" key="1">
    <source>
        <dbReference type="EMBL" id="MFD1124085.1"/>
    </source>
</evidence>
<gene>
    <name evidence="1" type="ORF">ACFQ22_01740</name>
</gene>
<reference evidence="2" key="1">
    <citation type="journal article" date="2019" name="Int. J. Syst. Evol. Microbiol.">
        <title>The Global Catalogue of Microorganisms (GCM) 10K type strain sequencing project: providing services to taxonomists for standard genome sequencing and annotation.</title>
        <authorList>
            <consortium name="The Broad Institute Genomics Platform"/>
            <consortium name="The Broad Institute Genome Sequencing Center for Infectious Disease"/>
            <person name="Wu L."/>
            <person name="Ma J."/>
        </authorList>
    </citation>
    <scope>NUCLEOTIDE SEQUENCE [LARGE SCALE GENOMIC DNA]</scope>
    <source>
        <strain evidence="2">CCUG 71848</strain>
    </source>
</reference>